<dbReference type="PANTHER" id="PTHR43133">
    <property type="entry name" value="RNA POLYMERASE ECF-TYPE SIGMA FACTO"/>
    <property type="match status" value="1"/>
</dbReference>
<dbReference type="Pfam" id="PF04542">
    <property type="entry name" value="Sigma70_r2"/>
    <property type="match status" value="1"/>
</dbReference>
<accession>A0A7L5DSX2</accession>
<dbReference type="SUPFAM" id="SSF88946">
    <property type="entry name" value="Sigma2 domain of RNA polymerase sigma factors"/>
    <property type="match status" value="1"/>
</dbReference>
<evidence type="ECO:0000256" key="2">
    <source>
        <dbReference type="ARBA" id="ARBA00023015"/>
    </source>
</evidence>
<evidence type="ECO:0000313" key="8">
    <source>
        <dbReference type="Proteomes" id="UP000501128"/>
    </source>
</evidence>
<dbReference type="InterPro" id="IPR007627">
    <property type="entry name" value="RNA_pol_sigma70_r2"/>
</dbReference>
<dbReference type="GO" id="GO:0006352">
    <property type="term" value="P:DNA-templated transcription initiation"/>
    <property type="evidence" value="ECO:0007669"/>
    <property type="project" value="InterPro"/>
</dbReference>
<feature type="domain" description="RNA polymerase sigma factor 70 region 4 type 2" evidence="6">
    <location>
        <begin position="121"/>
        <end position="171"/>
    </location>
</feature>
<keyword evidence="3" id="KW-0731">Sigma factor</keyword>
<dbReference type="InterPro" id="IPR036388">
    <property type="entry name" value="WH-like_DNA-bd_sf"/>
</dbReference>
<keyword evidence="2" id="KW-0805">Transcription regulation</keyword>
<keyword evidence="7" id="KW-0614">Plasmid</keyword>
<dbReference type="GO" id="GO:0003677">
    <property type="term" value="F:DNA binding"/>
    <property type="evidence" value="ECO:0007669"/>
    <property type="project" value="InterPro"/>
</dbReference>
<dbReference type="RefSeq" id="WP_169553597.1">
    <property type="nucleotide sequence ID" value="NZ_CP051678.1"/>
</dbReference>
<dbReference type="Gene3D" id="1.10.1740.10">
    <property type="match status" value="1"/>
</dbReference>
<dbReference type="SUPFAM" id="SSF88659">
    <property type="entry name" value="Sigma3 and sigma4 domains of RNA polymerase sigma factors"/>
    <property type="match status" value="1"/>
</dbReference>
<dbReference type="EMBL" id="CP051678">
    <property type="protein sequence ID" value="QJD81579.1"/>
    <property type="molecule type" value="Genomic_DNA"/>
</dbReference>
<organism evidence="7 8">
    <name type="scientific">Spirosoma rhododendri</name>
    <dbReference type="NCBI Taxonomy" id="2728024"/>
    <lineage>
        <taxon>Bacteria</taxon>
        <taxon>Pseudomonadati</taxon>
        <taxon>Bacteroidota</taxon>
        <taxon>Cytophagia</taxon>
        <taxon>Cytophagales</taxon>
        <taxon>Cytophagaceae</taxon>
        <taxon>Spirosoma</taxon>
    </lineage>
</organism>
<name>A0A7L5DSX2_9BACT</name>
<dbReference type="NCBIfam" id="TIGR02937">
    <property type="entry name" value="sigma70-ECF"/>
    <property type="match status" value="1"/>
</dbReference>
<evidence type="ECO:0000256" key="3">
    <source>
        <dbReference type="ARBA" id="ARBA00023082"/>
    </source>
</evidence>
<keyword evidence="4" id="KW-0804">Transcription</keyword>
<dbReference type="Proteomes" id="UP000501128">
    <property type="component" value="Plasmid unnamed1"/>
</dbReference>
<keyword evidence="8" id="KW-1185">Reference proteome</keyword>
<dbReference type="CDD" id="cd06171">
    <property type="entry name" value="Sigma70_r4"/>
    <property type="match status" value="1"/>
</dbReference>
<evidence type="ECO:0000259" key="5">
    <source>
        <dbReference type="Pfam" id="PF04542"/>
    </source>
</evidence>
<evidence type="ECO:0000259" key="6">
    <source>
        <dbReference type="Pfam" id="PF08281"/>
    </source>
</evidence>
<dbReference type="Gene3D" id="1.10.10.10">
    <property type="entry name" value="Winged helix-like DNA-binding domain superfamily/Winged helix DNA-binding domain"/>
    <property type="match status" value="1"/>
</dbReference>
<evidence type="ECO:0000256" key="1">
    <source>
        <dbReference type="ARBA" id="ARBA00010641"/>
    </source>
</evidence>
<dbReference type="InterPro" id="IPR013249">
    <property type="entry name" value="RNA_pol_sigma70_r4_t2"/>
</dbReference>
<dbReference type="InterPro" id="IPR013325">
    <property type="entry name" value="RNA_pol_sigma_r2"/>
</dbReference>
<dbReference type="PANTHER" id="PTHR43133:SF46">
    <property type="entry name" value="RNA POLYMERASE SIGMA-70 FACTOR ECF SUBFAMILY"/>
    <property type="match status" value="1"/>
</dbReference>
<protein>
    <submittedName>
        <fullName evidence="7">Sigma-70 family RNA polymerase sigma factor</fullName>
    </submittedName>
</protein>
<dbReference type="InterPro" id="IPR013324">
    <property type="entry name" value="RNA_pol_sigma_r3/r4-like"/>
</dbReference>
<reference evidence="7 8" key="1">
    <citation type="submission" date="2020-04" db="EMBL/GenBank/DDBJ databases">
        <title>Genome sequencing of novel species.</title>
        <authorList>
            <person name="Heo J."/>
            <person name="Kim S.-J."/>
            <person name="Kim J.-S."/>
            <person name="Hong S.-B."/>
            <person name="Kwon S.-W."/>
        </authorList>
    </citation>
    <scope>NUCLEOTIDE SEQUENCE [LARGE SCALE GENOMIC DNA]</scope>
    <source>
        <strain evidence="7 8">CJU-R4</strain>
        <plasmid evidence="7 8">unnamed1</plasmid>
    </source>
</reference>
<dbReference type="GO" id="GO:0016987">
    <property type="term" value="F:sigma factor activity"/>
    <property type="evidence" value="ECO:0007669"/>
    <property type="project" value="UniProtKB-KW"/>
</dbReference>
<dbReference type="AlphaFoldDB" id="A0A7L5DSX2"/>
<gene>
    <name evidence="7" type="ORF">HH216_24765</name>
</gene>
<dbReference type="InterPro" id="IPR039425">
    <property type="entry name" value="RNA_pol_sigma-70-like"/>
</dbReference>
<comment type="similarity">
    <text evidence="1">Belongs to the sigma-70 factor family. ECF subfamily.</text>
</comment>
<sequence>MDDQALWQLLRTGSEEAYSVLAQRYYAKLVHYGQKFTPNRQLVEDALQDLLIRLWLGRQRLSDTPSVKFYLLKAFRHQLFKTLNKSLRHSEVEEADMAELMVFSVEDQYIELESDLRFTSELTERLTHLPTRQREVIYLRFFQGLTIEEIADLLVIQTQSVSNLLQRALTNLRSSWFITTPVILALAYRLIPLL</sequence>
<proteinExistence type="inferred from homology"/>
<dbReference type="Pfam" id="PF08281">
    <property type="entry name" value="Sigma70_r4_2"/>
    <property type="match status" value="1"/>
</dbReference>
<dbReference type="InterPro" id="IPR014284">
    <property type="entry name" value="RNA_pol_sigma-70_dom"/>
</dbReference>
<evidence type="ECO:0000256" key="4">
    <source>
        <dbReference type="ARBA" id="ARBA00023163"/>
    </source>
</evidence>
<evidence type="ECO:0000313" key="7">
    <source>
        <dbReference type="EMBL" id="QJD81579.1"/>
    </source>
</evidence>
<feature type="domain" description="RNA polymerase sigma-70 region 2" evidence="5">
    <location>
        <begin position="21"/>
        <end position="79"/>
    </location>
</feature>
<dbReference type="KEGG" id="srho:HH216_24765"/>
<geneLocation type="plasmid" evidence="7 8">
    <name>unnamed1</name>
</geneLocation>